<accession>A0A975QZN8</accession>
<sequence>MPWWSWILIWSALVVAAAAFFALVGWRLFRRFMAVLREAETAMSALNIQAPAPGASEVVRTAPEPAIFEDPILVRTRYEEGKEERKAARRERRVRRRTASGQPRALRDFPDL</sequence>
<dbReference type="EMBL" id="CP076022">
    <property type="protein sequence ID" value="QWC08688.1"/>
    <property type="molecule type" value="Genomic_DNA"/>
</dbReference>
<feature type="transmembrane region" description="Helical" evidence="2">
    <location>
        <begin position="6"/>
        <end position="29"/>
    </location>
</feature>
<evidence type="ECO:0000256" key="2">
    <source>
        <dbReference type="SAM" id="Phobius"/>
    </source>
</evidence>
<keyword evidence="2" id="KW-0472">Membrane</keyword>
<evidence type="ECO:0000313" key="4">
    <source>
        <dbReference type="Proteomes" id="UP000676885"/>
    </source>
</evidence>
<proteinExistence type="predicted"/>
<reference evidence="3 4" key="1">
    <citation type="submission" date="2021-05" db="EMBL/GenBank/DDBJ databases">
        <title>Novel species in genus Arthrobacter.</title>
        <authorList>
            <person name="Zhang G."/>
        </authorList>
    </citation>
    <scope>NUCLEOTIDE SEQUENCE [LARGE SCALE GENOMIC DNA]</scope>
    <source>
        <strain evidence="4">zg-ZUI227</strain>
    </source>
</reference>
<evidence type="ECO:0000313" key="3">
    <source>
        <dbReference type="EMBL" id="QWC08688.1"/>
    </source>
</evidence>
<gene>
    <name evidence="3" type="ORF">KKR91_08970</name>
</gene>
<keyword evidence="2" id="KW-0812">Transmembrane</keyword>
<feature type="compositionally biased region" description="Basic residues" evidence="1">
    <location>
        <begin position="87"/>
        <end position="98"/>
    </location>
</feature>
<keyword evidence="2" id="KW-1133">Transmembrane helix</keyword>
<protein>
    <submittedName>
        <fullName evidence="3">Uncharacterized protein</fullName>
    </submittedName>
</protein>
<dbReference type="Proteomes" id="UP000676885">
    <property type="component" value="Chromosome"/>
</dbReference>
<name>A0A975QZN8_9MICC</name>
<evidence type="ECO:0000256" key="1">
    <source>
        <dbReference type="SAM" id="MobiDB-lite"/>
    </source>
</evidence>
<dbReference type="KEGG" id="ajg:KKR91_08970"/>
<organism evidence="3 4">
    <name type="scientific">Arthrobacter jiangjiafuii</name>
    <dbReference type="NCBI Taxonomy" id="2817475"/>
    <lineage>
        <taxon>Bacteria</taxon>
        <taxon>Bacillati</taxon>
        <taxon>Actinomycetota</taxon>
        <taxon>Actinomycetes</taxon>
        <taxon>Micrococcales</taxon>
        <taxon>Micrococcaceae</taxon>
        <taxon>Arthrobacter</taxon>
    </lineage>
</organism>
<dbReference type="RefSeq" id="WP_210228798.1">
    <property type="nucleotide sequence ID" value="NZ_CP076022.1"/>
</dbReference>
<feature type="region of interest" description="Disordered" evidence="1">
    <location>
        <begin position="81"/>
        <end position="112"/>
    </location>
</feature>
<dbReference type="AlphaFoldDB" id="A0A975QZN8"/>
<keyword evidence="4" id="KW-1185">Reference proteome</keyword>